<dbReference type="GeneID" id="28854076"/>
<dbReference type="InterPro" id="IPR050316">
    <property type="entry name" value="Tyrosinase/Hemocyanin"/>
</dbReference>
<dbReference type="STRING" id="1380566.A0A179EWV4"/>
<accession>A0A179EWV4</accession>
<evidence type="ECO:0000259" key="5">
    <source>
        <dbReference type="PROSITE" id="PS00498"/>
    </source>
</evidence>
<comment type="caution">
    <text evidence="6">The sequence shown here is derived from an EMBL/GenBank/DDBJ whole genome shotgun (WGS) entry which is preliminary data.</text>
</comment>
<dbReference type="RefSeq" id="XP_018135981.1">
    <property type="nucleotide sequence ID" value="XM_018290082.1"/>
</dbReference>
<evidence type="ECO:0000313" key="6">
    <source>
        <dbReference type="EMBL" id="OAQ57685.1"/>
    </source>
</evidence>
<reference evidence="6 7" key="1">
    <citation type="journal article" date="2016" name="PLoS Pathog.">
        <title>Biosynthesis of antibiotic leucinostatins in bio-control fungus Purpureocillium lilacinum and their inhibition on phytophthora revealed by genome mining.</title>
        <authorList>
            <person name="Wang G."/>
            <person name="Liu Z."/>
            <person name="Lin R."/>
            <person name="Li E."/>
            <person name="Mao Z."/>
            <person name="Ling J."/>
            <person name="Yang Y."/>
            <person name="Yin W.B."/>
            <person name="Xie B."/>
        </authorList>
    </citation>
    <scope>NUCLEOTIDE SEQUENCE [LARGE SCALE GENOMIC DNA]</scope>
    <source>
        <strain evidence="6">170</strain>
    </source>
</reference>
<feature type="signal peptide" evidence="3">
    <location>
        <begin position="1"/>
        <end position="17"/>
    </location>
</feature>
<feature type="chain" id="PRO_5008101036" evidence="3">
    <location>
        <begin position="18"/>
        <end position="533"/>
    </location>
</feature>
<sequence>MLSKLTLLTLCVTSVLAARVPVTGAEVTNSGTPLRRNVDELSNSGAPWDLFILALNAMNDADVQNDTSFFQIAGIHGWPYKEWNDAGSENSTDSAGYCPHNENIFVAWHRPYMALFEQELVRQARLIADMYPEPNRQEYRAAAENLRLPFWDWGFDSHVPNATVPKTVIVQAPGGKTNVSNPLATYKFPNDDRPPRSGNLSNIQTERCKYGNGYPEEANKLLRQWVNKQNIYDLFSKSKNFGEFASTVTNGGSLEGIHGTIHRHAACYQHFATIRFSAFDPLFLLHHANVDRLWAYWEAIHPESAIFNDTYVTTGSRFSTPRGTKITPDSPLKPFFQKDGTTFHTTKSVASIKTFGYSYEDIDSGEDAVNTLINRLYGQKIGSASHSLRVRGQTPTTRYFVQIQLEKGQVELPCQVNLYLRGMPAGSIVAMEQPRDGILHGGFTIDEAIQAGGFGSLSVDSIVESVQSSIEVDITKGDGSRIAVSSVSSLKIELEDVVVTPPASDKELSKFGTPRLRTVDVKERSEGASIGPL</sequence>
<keyword evidence="7" id="KW-1185">Reference proteome</keyword>
<gene>
    <name evidence="6" type="ORF">VFPPC_12090</name>
</gene>
<dbReference type="EMBL" id="LSBJ02000020">
    <property type="protein sequence ID" value="OAQ57685.1"/>
    <property type="molecule type" value="Genomic_DNA"/>
</dbReference>
<dbReference type="Pfam" id="PF00264">
    <property type="entry name" value="Tyrosinase"/>
    <property type="match status" value="1"/>
</dbReference>
<dbReference type="AlphaFoldDB" id="A0A179EWV4"/>
<dbReference type="PRINTS" id="PR00092">
    <property type="entry name" value="TYROSINASE"/>
</dbReference>
<dbReference type="PANTHER" id="PTHR11474">
    <property type="entry name" value="TYROSINASE FAMILY MEMBER"/>
    <property type="match status" value="1"/>
</dbReference>
<dbReference type="SUPFAM" id="SSF48056">
    <property type="entry name" value="Di-copper centre-containing domain"/>
    <property type="match status" value="1"/>
</dbReference>
<evidence type="ECO:0000256" key="3">
    <source>
        <dbReference type="SAM" id="SignalP"/>
    </source>
</evidence>
<evidence type="ECO:0000313" key="7">
    <source>
        <dbReference type="Proteomes" id="UP000078397"/>
    </source>
</evidence>
<dbReference type="OrthoDB" id="6132182at2759"/>
<dbReference type="KEGG" id="pchm:VFPPC_12090"/>
<keyword evidence="3" id="KW-0732">Signal</keyword>
<evidence type="ECO:0000256" key="1">
    <source>
        <dbReference type="ARBA" id="ARBA00022723"/>
    </source>
</evidence>
<proteinExistence type="predicted"/>
<keyword evidence="1" id="KW-0479">Metal-binding</keyword>
<protein>
    <submittedName>
        <fullName evidence="6">Tyrosinase</fullName>
    </submittedName>
</protein>
<evidence type="ECO:0000259" key="4">
    <source>
        <dbReference type="PROSITE" id="PS00497"/>
    </source>
</evidence>
<dbReference type="Gene3D" id="1.10.1280.10">
    <property type="entry name" value="Di-copper center containing domain from catechol oxidase"/>
    <property type="match status" value="1"/>
</dbReference>
<dbReference type="PROSITE" id="PS00497">
    <property type="entry name" value="TYROSINASE_1"/>
    <property type="match status" value="1"/>
</dbReference>
<organism evidence="6 7">
    <name type="scientific">Pochonia chlamydosporia 170</name>
    <dbReference type="NCBI Taxonomy" id="1380566"/>
    <lineage>
        <taxon>Eukaryota</taxon>
        <taxon>Fungi</taxon>
        <taxon>Dikarya</taxon>
        <taxon>Ascomycota</taxon>
        <taxon>Pezizomycotina</taxon>
        <taxon>Sordariomycetes</taxon>
        <taxon>Hypocreomycetidae</taxon>
        <taxon>Hypocreales</taxon>
        <taxon>Clavicipitaceae</taxon>
        <taxon>Pochonia</taxon>
    </lineage>
</organism>
<dbReference type="GO" id="GO:0046872">
    <property type="term" value="F:metal ion binding"/>
    <property type="evidence" value="ECO:0007669"/>
    <property type="project" value="UniProtKB-KW"/>
</dbReference>
<dbReference type="PANTHER" id="PTHR11474:SF131">
    <property type="entry name" value="TYROSINASE COPPER-BINDING DOMAIN-CONTAINING PROTEIN"/>
    <property type="match status" value="1"/>
</dbReference>
<feature type="region of interest" description="Disordered" evidence="2">
    <location>
        <begin position="180"/>
        <end position="202"/>
    </location>
</feature>
<feature type="domain" description="Tyrosinase copper-binding" evidence="5">
    <location>
        <begin position="280"/>
        <end position="291"/>
    </location>
</feature>
<dbReference type="PROSITE" id="PS00498">
    <property type="entry name" value="TYROSINASE_2"/>
    <property type="match status" value="1"/>
</dbReference>
<dbReference type="GO" id="GO:0016491">
    <property type="term" value="F:oxidoreductase activity"/>
    <property type="evidence" value="ECO:0007669"/>
    <property type="project" value="InterPro"/>
</dbReference>
<dbReference type="InterPro" id="IPR008922">
    <property type="entry name" value="Di-copper_centre_dom_sf"/>
</dbReference>
<evidence type="ECO:0000256" key="2">
    <source>
        <dbReference type="SAM" id="MobiDB-lite"/>
    </source>
</evidence>
<dbReference type="Proteomes" id="UP000078397">
    <property type="component" value="Unassembled WGS sequence"/>
</dbReference>
<feature type="domain" description="Tyrosinase copper-binding" evidence="4">
    <location>
        <begin position="100"/>
        <end position="117"/>
    </location>
</feature>
<dbReference type="InterPro" id="IPR002227">
    <property type="entry name" value="Tyrosinase_Cu-bd"/>
</dbReference>
<name>A0A179EWV4_METCM</name>